<dbReference type="InterPro" id="IPR050366">
    <property type="entry name" value="BP-dependent_transpt_permease"/>
</dbReference>
<feature type="domain" description="ABC transmembrane type-1" evidence="8">
    <location>
        <begin position="79"/>
        <end position="268"/>
    </location>
</feature>
<dbReference type="PANTHER" id="PTHR43386:SF25">
    <property type="entry name" value="PEPTIDE ABC TRANSPORTER PERMEASE PROTEIN"/>
    <property type="match status" value="1"/>
</dbReference>
<gene>
    <name evidence="9" type="ORF">EOI86_12390</name>
</gene>
<dbReference type="InterPro" id="IPR000515">
    <property type="entry name" value="MetI-like"/>
</dbReference>
<evidence type="ECO:0000259" key="8">
    <source>
        <dbReference type="PROSITE" id="PS50928"/>
    </source>
</evidence>
<keyword evidence="10" id="KW-1185">Reference proteome</keyword>
<sequence length="285" mass="29481">MSGTRQKSLIRKALHRPNLVLGGFLTGFIFLTALAAAIGTPYPTDGVSIAERLQPPTAAHWLGTDSLGRDLLSMLMKGAQNAMLMGCVAVGIGLAVGVPAGLYAAMRKGLSVDAVMRLSDLIFAFPAILTAVLIAALYGPGVTNAILAVGIFNIAVFARVTRGAALNVMGRQFVTAAAAIGRPPIAIAIHHVLPNAAGAIIIQATIQFAVAILAEAGLSYLGLGVQPPDPSWGKMLNDAQTLMFTHPMQAVVPGAAIMVAVLGLNLLGDGLRDVLDPRLRIVRSG</sequence>
<dbReference type="GO" id="GO:0055085">
    <property type="term" value="P:transmembrane transport"/>
    <property type="evidence" value="ECO:0007669"/>
    <property type="project" value="InterPro"/>
</dbReference>
<keyword evidence="4 7" id="KW-0812">Transmembrane</keyword>
<evidence type="ECO:0000256" key="2">
    <source>
        <dbReference type="ARBA" id="ARBA00022448"/>
    </source>
</evidence>
<reference evidence="10" key="1">
    <citation type="submission" date="2019-01" db="EMBL/GenBank/DDBJ databases">
        <title>Gri0909 isolated from a small marine red alga.</title>
        <authorList>
            <person name="Kim J."/>
            <person name="Jeong S.E."/>
            <person name="Jeon C.O."/>
        </authorList>
    </citation>
    <scope>NUCLEOTIDE SEQUENCE [LARGE SCALE GENOMIC DNA]</scope>
    <source>
        <strain evidence="10">Gri0909</strain>
    </source>
</reference>
<dbReference type="Proteomes" id="UP000287447">
    <property type="component" value="Unassembled WGS sequence"/>
</dbReference>
<evidence type="ECO:0000256" key="4">
    <source>
        <dbReference type="ARBA" id="ARBA00022692"/>
    </source>
</evidence>
<name>A0A437QNJ1_9PROT</name>
<comment type="similarity">
    <text evidence="7">Belongs to the binding-protein-dependent transport system permease family.</text>
</comment>
<feature type="transmembrane region" description="Helical" evidence="7">
    <location>
        <begin position="82"/>
        <end position="106"/>
    </location>
</feature>
<dbReference type="PROSITE" id="PS50928">
    <property type="entry name" value="ABC_TM1"/>
    <property type="match status" value="1"/>
</dbReference>
<dbReference type="Pfam" id="PF00528">
    <property type="entry name" value="BPD_transp_1"/>
    <property type="match status" value="1"/>
</dbReference>
<keyword evidence="3" id="KW-1003">Cell membrane</keyword>
<evidence type="ECO:0000313" key="10">
    <source>
        <dbReference type="Proteomes" id="UP000287447"/>
    </source>
</evidence>
<feature type="transmembrane region" description="Helical" evidence="7">
    <location>
        <begin position="118"/>
        <end position="138"/>
    </location>
</feature>
<evidence type="ECO:0000256" key="7">
    <source>
        <dbReference type="RuleBase" id="RU363032"/>
    </source>
</evidence>
<keyword evidence="2 7" id="KW-0813">Transport</keyword>
<evidence type="ECO:0000256" key="5">
    <source>
        <dbReference type="ARBA" id="ARBA00022989"/>
    </source>
</evidence>
<dbReference type="AlphaFoldDB" id="A0A437QNJ1"/>
<dbReference type="InterPro" id="IPR035906">
    <property type="entry name" value="MetI-like_sf"/>
</dbReference>
<keyword evidence="5 7" id="KW-1133">Transmembrane helix</keyword>
<feature type="transmembrane region" description="Helical" evidence="7">
    <location>
        <begin position="144"/>
        <end position="161"/>
    </location>
</feature>
<feature type="transmembrane region" description="Helical" evidence="7">
    <location>
        <begin position="244"/>
        <end position="267"/>
    </location>
</feature>
<dbReference type="Gene3D" id="1.10.3720.10">
    <property type="entry name" value="MetI-like"/>
    <property type="match status" value="1"/>
</dbReference>
<proteinExistence type="inferred from homology"/>
<evidence type="ECO:0000313" key="9">
    <source>
        <dbReference type="EMBL" id="RVU36035.1"/>
    </source>
</evidence>
<accession>A0A437QNJ1</accession>
<keyword evidence="6 7" id="KW-0472">Membrane</keyword>
<comment type="caution">
    <text evidence="9">The sequence shown here is derived from an EMBL/GenBank/DDBJ whole genome shotgun (WGS) entry which is preliminary data.</text>
</comment>
<evidence type="ECO:0000256" key="3">
    <source>
        <dbReference type="ARBA" id="ARBA00022475"/>
    </source>
</evidence>
<protein>
    <submittedName>
        <fullName evidence="9">ABC transporter permease</fullName>
    </submittedName>
</protein>
<feature type="transmembrane region" description="Helical" evidence="7">
    <location>
        <begin position="20"/>
        <end position="38"/>
    </location>
</feature>
<dbReference type="EMBL" id="SADE01000002">
    <property type="protein sequence ID" value="RVU36035.1"/>
    <property type="molecule type" value="Genomic_DNA"/>
</dbReference>
<dbReference type="CDD" id="cd06261">
    <property type="entry name" value="TM_PBP2"/>
    <property type="match status" value="1"/>
</dbReference>
<dbReference type="PANTHER" id="PTHR43386">
    <property type="entry name" value="OLIGOPEPTIDE TRANSPORT SYSTEM PERMEASE PROTEIN APPC"/>
    <property type="match status" value="1"/>
</dbReference>
<evidence type="ECO:0000256" key="1">
    <source>
        <dbReference type="ARBA" id="ARBA00004651"/>
    </source>
</evidence>
<dbReference type="OrthoDB" id="9766870at2"/>
<organism evidence="9 10">
    <name type="scientific">Hwanghaeella grinnelliae</name>
    <dbReference type="NCBI Taxonomy" id="2500179"/>
    <lineage>
        <taxon>Bacteria</taxon>
        <taxon>Pseudomonadati</taxon>
        <taxon>Pseudomonadota</taxon>
        <taxon>Alphaproteobacteria</taxon>
        <taxon>Rhodospirillales</taxon>
        <taxon>Rhodospirillaceae</taxon>
        <taxon>Hwanghaeella</taxon>
    </lineage>
</organism>
<dbReference type="RefSeq" id="WP_127765511.1">
    <property type="nucleotide sequence ID" value="NZ_SADE01000002.1"/>
</dbReference>
<evidence type="ECO:0000256" key="6">
    <source>
        <dbReference type="ARBA" id="ARBA00023136"/>
    </source>
</evidence>
<dbReference type="GO" id="GO:0005886">
    <property type="term" value="C:plasma membrane"/>
    <property type="evidence" value="ECO:0007669"/>
    <property type="project" value="UniProtKB-SubCell"/>
</dbReference>
<feature type="transmembrane region" description="Helical" evidence="7">
    <location>
        <begin position="199"/>
        <end position="223"/>
    </location>
</feature>
<dbReference type="SUPFAM" id="SSF161098">
    <property type="entry name" value="MetI-like"/>
    <property type="match status" value="1"/>
</dbReference>
<comment type="subcellular location">
    <subcellularLocation>
        <location evidence="1 7">Cell membrane</location>
        <topology evidence="1 7">Multi-pass membrane protein</topology>
    </subcellularLocation>
</comment>